<feature type="domain" description="ABC transmembrane type-1" evidence="9">
    <location>
        <begin position="108"/>
        <end position="323"/>
    </location>
</feature>
<sequence length="332" mass="35944">MTDTRHGVRGGDPPAAHRPPSPDGLTLAPAPTRRRPPRGRRLVSGRITTFALFALPGLLAYLLFVLVPIGMTAYYSLTNRNPFNPPTTWVGLRNYMELLDDAEFLRALANTIVVTVIVMVLANVGGLLIAQLLDRPTRLYVALRGVFFTPVVLSSVVVSVIWQVVLTDDGLLNSALRGLGVEDPPGWLSDPGIALYTIAWVITWQMLGFCVVVYLAGLQGVPRELQEAAAIDGCGPLARFRNVTWPMLAPALTINTVMLLITGFKAYDQIQVITNGGPGTGTTTTMAFQVVQTSFNGNRVGYGSAMAAVMLVLVACVSVFVLRVLQRREVTR</sequence>
<dbReference type="EMBL" id="BAABAQ010000004">
    <property type="protein sequence ID" value="GAA4189782.1"/>
    <property type="molecule type" value="Genomic_DNA"/>
</dbReference>
<keyword evidence="4 7" id="KW-0812">Transmembrane</keyword>
<feature type="transmembrane region" description="Helical" evidence="7">
    <location>
        <begin position="305"/>
        <end position="325"/>
    </location>
</feature>
<dbReference type="PANTHER" id="PTHR30193">
    <property type="entry name" value="ABC TRANSPORTER PERMEASE PROTEIN"/>
    <property type="match status" value="1"/>
</dbReference>
<dbReference type="Pfam" id="PF00528">
    <property type="entry name" value="BPD_transp_1"/>
    <property type="match status" value="1"/>
</dbReference>
<dbReference type="PANTHER" id="PTHR30193:SF41">
    <property type="entry name" value="DIACETYLCHITOBIOSE UPTAKE SYSTEM PERMEASE PROTEIN NGCF"/>
    <property type="match status" value="1"/>
</dbReference>
<proteinExistence type="inferred from homology"/>
<evidence type="ECO:0000313" key="10">
    <source>
        <dbReference type="EMBL" id="GAA4189782.1"/>
    </source>
</evidence>
<keyword evidence="3" id="KW-1003">Cell membrane</keyword>
<protein>
    <submittedName>
        <fullName evidence="10">Sugar ABC transporter permease</fullName>
    </submittedName>
</protein>
<feature type="transmembrane region" description="Helical" evidence="7">
    <location>
        <begin position="104"/>
        <end position="129"/>
    </location>
</feature>
<evidence type="ECO:0000313" key="11">
    <source>
        <dbReference type="Proteomes" id="UP001501251"/>
    </source>
</evidence>
<evidence type="ECO:0000256" key="2">
    <source>
        <dbReference type="ARBA" id="ARBA00022448"/>
    </source>
</evidence>
<feature type="transmembrane region" description="Helical" evidence="7">
    <location>
        <begin position="50"/>
        <end position="75"/>
    </location>
</feature>
<dbReference type="Proteomes" id="UP001501251">
    <property type="component" value="Unassembled WGS sequence"/>
</dbReference>
<reference evidence="11" key="1">
    <citation type="journal article" date="2019" name="Int. J. Syst. Evol. Microbiol.">
        <title>The Global Catalogue of Microorganisms (GCM) 10K type strain sequencing project: providing services to taxonomists for standard genome sequencing and annotation.</title>
        <authorList>
            <consortium name="The Broad Institute Genomics Platform"/>
            <consortium name="The Broad Institute Genome Sequencing Center for Infectious Disease"/>
            <person name="Wu L."/>
            <person name="Ma J."/>
        </authorList>
    </citation>
    <scope>NUCLEOTIDE SEQUENCE [LARGE SCALE GENOMIC DNA]</scope>
    <source>
        <strain evidence="11">JCM 17388</strain>
    </source>
</reference>
<keyword evidence="5 7" id="KW-1133">Transmembrane helix</keyword>
<dbReference type="CDD" id="cd06261">
    <property type="entry name" value="TM_PBP2"/>
    <property type="match status" value="1"/>
</dbReference>
<comment type="similarity">
    <text evidence="7">Belongs to the binding-protein-dependent transport system permease family.</text>
</comment>
<feature type="region of interest" description="Disordered" evidence="8">
    <location>
        <begin position="1"/>
        <end position="39"/>
    </location>
</feature>
<comment type="subcellular location">
    <subcellularLocation>
        <location evidence="1 7">Cell membrane</location>
        <topology evidence="1 7">Multi-pass membrane protein</topology>
    </subcellularLocation>
</comment>
<keyword evidence="2 7" id="KW-0813">Transport</keyword>
<dbReference type="PROSITE" id="PS50928">
    <property type="entry name" value="ABC_TM1"/>
    <property type="match status" value="1"/>
</dbReference>
<name>A0ABP8ASV9_9ACTN</name>
<dbReference type="SUPFAM" id="SSF161098">
    <property type="entry name" value="MetI-like"/>
    <property type="match status" value="1"/>
</dbReference>
<accession>A0ABP8ASV9</accession>
<gene>
    <name evidence="10" type="ORF">GCM10022252_27050</name>
</gene>
<dbReference type="InterPro" id="IPR051393">
    <property type="entry name" value="ABC_transporter_permease"/>
</dbReference>
<evidence type="ECO:0000259" key="9">
    <source>
        <dbReference type="PROSITE" id="PS50928"/>
    </source>
</evidence>
<keyword evidence="6 7" id="KW-0472">Membrane</keyword>
<feature type="transmembrane region" description="Helical" evidence="7">
    <location>
        <begin position="193"/>
        <end position="216"/>
    </location>
</feature>
<feature type="transmembrane region" description="Helical" evidence="7">
    <location>
        <begin position="247"/>
        <end position="267"/>
    </location>
</feature>
<dbReference type="InterPro" id="IPR035906">
    <property type="entry name" value="MetI-like_sf"/>
</dbReference>
<comment type="caution">
    <text evidence="10">The sequence shown here is derived from an EMBL/GenBank/DDBJ whole genome shotgun (WGS) entry which is preliminary data.</text>
</comment>
<feature type="transmembrane region" description="Helical" evidence="7">
    <location>
        <begin position="141"/>
        <end position="165"/>
    </location>
</feature>
<evidence type="ECO:0000256" key="6">
    <source>
        <dbReference type="ARBA" id="ARBA00023136"/>
    </source>
</evidence>
<evidence type="ECO:0000256" key="1">
    <source>
        <dbReference type="ARBA" id="ARBA00004651"/>
    </source>
</evidence>
<evidence type="ECO:0000256" key="8">
    <source>
        <dbReference type="SAM" id="MobiDB-lite"/>
    </source>
</evidence>
<dbReference type="InterPro" id="IPR000515">
    <property type="entry name" value="MetI-like"/>
</dbReference>
<dbReference type="RefSeq" id="WP_344918168.1">
    <property type="nucleotide sequence ID" value="NZ_BAABAQ010000004.1"/>
</dbReference>
<evidence type="ECO:0000256" key="3">
    <source>
        <dbReference type="ARBA" id="ARBA00022475"/>
    </source>
</evidence>
<dbReference type="Gene3D" id="1.10.3720.10">
    <property type="entry name" value="MetI-like"/>
    <property type="match status" value="1"/>
</dbReference>
<evidence type="ECO:0000256" key="7">
    <source>
        <dbReference type="RuleBase" id="RU363032"/>
    </source>
</evidence>
<evidence type="ECO:0000256" key="4">
    <source>
        <dbReference type="ARBA" id="ARBA00022692"/>
    </source>
</evidence>
<organism evidence="10 11">
    <name type="scientific">Streptosporangium oxazolinicum</name>
    <dbReference type="NCBI Taxonomy" id="909287"/>
    <lineage>
        <taxon>Bacteria</taxon>
        <taxon>Bacillati</taxon>
        <taxon>Actinomycetota</taxon>
        <taxon>Actinomycetes</taxon>
        <taxon>Streptosporangiales</taxon>
        <taxon>Streptosporangiaceae</taxon>
        <taxon>Streptosporangium</taxon>
    </lineage>
</organism>
<keyword evidence="11" id="KW-1185">Reference proteome</keyword>
<evidence type="ECO:0000256" key="5">
    <source>
        <dbReference type="ARBA" id="ARBA00022989"/>
    </source>
</evidence>